<reference evidence="2" key="1">
    <citation type="submission" date="2025-08" db="UniProtKB">
        <authorList>
            <consortium name="RefSeq"/>
        </authorList>
    </citation>
    <scope>IDENTIFICATION</scope>
</reference>
<dbReference type="KEGG" id="dci:113468635"/>
<evidence type="ECO:0000313" key="2">
    <source>
        <dbReference type="RefSeq" id="XP_026681523.1"/>
    </source>
</evidence>
<name>A0A3Q0J3H9_DIACI</name>
<proteinExistence type="predicted"/>
<accession>A0A3Q0J3H9</accession>
<gene>
    <name evidence="2" type="primary">LOC113468635</name>
</gene>
<dbReference type="RefSeq" id="XP_026681523.1">
    <property type="nucleotide sequence ID" value="XM_026825722.1"/>
</dbReference>
<dbReference type="AlphaFoldDB" id="A0A3Q0J3H9"/>
<dbReference type="PaxDb" id="121845-A0A3Q0J3H9"/>
<sequence>MTSAGDSIANIISTNTNMAYHNTTLNESSMELVLRPNSLQTVIFNETGPNLNGKARSQIRGLSNCYEGRKCYRSVRKSSEDVPKCYGDIPKCFGDVTNSYEGVRKSCEPVPKFNDCVPKSYDRQCCQTRFKSHRTERQHCTVARDYWIVGDVCSECLLYQSGWQIQDTG</sequence>
<dbReference type="GeneID" id="113468635"/>
<protein>
    <submittedName>
        <fullName evidence="2">Uncharacterized protein LOC113468635</fullName>
    </submittedName>
</protein>
<evidence type="ECO:0000313" key="1">
    <source>
        <dbReference type="Proteomes" id="UP000079169"/>
    </source>
</evidence>
<organism evidence="1 2">
    <name type="scientific">Diaphorina citri</name>
    <name type="common">Asian citrus psyllid</name>
    <dbReference type="NCBI Taxonomy" id="121845"/>
    <lineage>
        <taxon>Eukaryota</taxon>
        <taxon>Metazoa</taxon>
        <taxon>Ecdysozoa</taxon>
        <taxon>Arthropoda</taxon>
        <taxon>Hexapoda</taxon>
        <taxon>Insecta</taxon>
        <taxon>Pterygota</taxon>
        <taxon>Neoptera</taxon>
        <taxon>Paraneoptera</taxon>
        <taxon>Hemiptera</taxon>
        <taxon>Sternorrhyncha</taxon>
        <taxon>Psylloidea</taxon>
        <taxon>Psyllidae</taxon>
        <taxon>Diaphorininae</taxon>
        <taxon>Diaphorina</taxon>
    </lineage>
</organism>
<dbReference type="Proteomes" id="UP000079169">
    <property type="component" value="Unplaced"/>
</dbReference>
<keyword evidence="1" id="KW-1185">Reference proteome</keyword>